<feature type="region of interest" description="Disordered" evidence="1">
    <location>
        <begin position="1"/>
        <end position="46"/>
    </location>
</feature>
<evidence type="ECO:0000313" key="3">
    <source>
        <dbReference type="Proteomes" id="UP000192927"/>
    </source>
</evidence>
<dbReference type="SUPFAM" id="SSF81901">
    <property type="entry name" value="HCP-like"/>
    <property type="match status" value="1"/>
</dbReference>
<dbReference type="InterPro" id="IPR011990">
    <property type="entry name" value="TPR-like_helical_dom_sf"/>
</dbReference>
<feature type="compositionally biased region" description="Low complexity" evidence="1">
    <location>
        <begin position="455"/>
        <end position="470"/>
    </location>
</feature>
<feature type="compositionally biased region" description="Polar residues" evidence="1">
    <location>
        <begin position="152"/>
        <end position="166"/>
    </location>
</feature>
<dbReference type="GO" id="GO:0010972">
    <property type="term" value="P:negative regulation of G2/M transition of mitotic cell cycle"/>
    <property type="evidence" value="ECO:0007669"/>
    <property type="project" value="TreeGrafter"/>
</dbReference>
<feature type="compositionally biased region" description="Basic and acidic residues" evidence="1">
    <location>
        <begin position="714"/>
        <end position="723"/>
    </location>
</feature>
<feature type="region of interest" description="Disordered" evidence="1">
    <location>
        <begin position="420"/>
        <end position="508"/>
    </location>
</feature>
<dbReference type="Gene3D" id="1.25.40.10">
    <property type="entry name" value="Tetratricopeptide repeat domain"/>
    <property type="match status" value="1"/>
</dbReference>
<dbReference type="AlphaFoldDB" id="A0A1W5D3X8"/>
<dbReference type="PANTHER" id="PTHR43628">
    <property type="entry name" value="ACTIVATOR OF C KINASE PROTEIN 1-RELATED"/>
    <property type="match status" value="1"/>
</dbReference>
<dbReference type="Proteomes" id="UP000192927">
    <property type="component" value="Unassembled WGS sequence"/>
</dbReference>
<sequence>MVERPELIDHRSKSEYPAPPSMPSSRQLPSPRIMHNAGDVPPAMSPLDAFAAHSRLLAKQLEDSQNNGRRVSRLAPHTIANSFARSMPTFHPSKSAEDEIRGYVPPQRPKELGTFGNNLKVEEPAFRPASFYPRMSSITPGDHRQGLPLPPSVNSQTDYPTPSYNKQPALANDYLSAHRAQSPEPLVTRRGNVEANERAADAQSIRSYNYTHHKANSQSSFNASYPRARPQRGLSNDSASSRGQYPNALAPPGSPHVRHKTSIRSIPADSSDDDYTTSTNGSSFSQPRKLSSSSGMSIPHSPMSPYAQPHNRSPSLNSEISMGGTHIPRPAFNFSRPLSRGSRPSVDLPSRQPSSDSQRYIFADDTVHTPVSTENDESFDSKDHRPTATPTYVYTKFSLPRGRLLQRDSMVLENTDVPVFSWDQPVPQSNVTPATPPNEPISTAPSPPPPRPEQPGEVRPITPDHNLPLRSRSRPSRPNPTPLVAGRSHTSSASLNSASTVRARSYQDRDLSVEVTAEDHLNKGIECHERGSLKESTYHLRLAAKENHPTAMLLYALACRHGWGMRPNQQEGVQWLRKAADSASLEIAGDEHLAKEGKPTDLLERKTRRAQFALSIYELGVSHMNGWGIEQDKVLALRCFEIAANWGDTDAMAEAGFCYYQGQGCRKDMKKAARFYRMAEAKGMSMVGNSWIYKPKYADVAEDRQSPSANSGAAEKKSWDKSRTRTIFGRKKSVSGR</sequence>
<feature type="region of interest" description="Disordered" evidence="1">
    <location>
        <begin position="86"/>
        <end position="115"/>
    </location>
</feature>
<feature type="compositionally biased region" description="Low complexity" evidence="1">
    <location>
        <begin position="488"/>
        <end position="500"/>
    </location>
</feature>
<dbReference type="EMBL" id="FWEW01001890">
    <property type="protein sequence ID" value="SLM37796.1"/>
    <property type="molecule type" value="Genomic_DNA"/>
</dbReference>
<evidence type="ECO:0000313" key="2">
    <source>
        <dbReference type="EMBL" id="SLM37796.1"/>
    </source>
</evidence>
<feature type="region of interest" description="Disordered" evidence="1">
    <location>
        <begin position="703"/>
        <end position="737"/>
    </location>
</feature>
<feature type="compositionally biased region" description="Polar residues" evidence="1">
    <location>
        <begin position="310"/>
        <end position="320"/>
    </location>
</feature>
<feature type="compositionally biased region" description="Basic residues" evidence="1">
    <location>
        <begin position="728"/>
        <end position="737"/>
    </location>
</feature>
<dbReference type="SMART" id="SM00671">
    <property type="entry name" value="SEL1"/>
    <property type="match status" value="3"/>
</dbReference>
<feature type="compositionally biased region" description="Pro residues" evidence="1">
    <location>
        <begin position="434"/>
        <end position="453"/>
    </location>
</feature>
<dbReference type="InterPro" id="IPR052945">
    <property type="entry name" value="Mitotic_Regulator"/>
</dbReference>
<feature type="compositionally biased region" description="Low complexity" evidence="1">
    <location>
        <begin position="291"/>
        <end position="305"/>
    </location>
</feature>
<dbReference type="Pfam" id="PF08238">
    <property type="entry name" value="Sel1"/>
    <property type="match status" value="3"/>
</dbReference>
<dbReference type="InterPro" id="IPR006597">
    <property type="entry name" value="Sel1-like"/>
</dbReference>
<keyword evidence="3" id="KW-1185">Reference proteome</keyword>
<protein>
    <submittedName>
        <fullName evidence="2">Tetratricopeptide-like helical domain</fullName>
    </submittedName>
</protein>
<dbReference type="GO" id="GO:0032153">
    <property type="term" value="C:cell division site"/>
    <property type="evidence" value="ECO:0007669"/>
    <property type="project" value="TreeGrafter"/>
</dbReference>
<feature type="compositionally biased region" description="Polar residues" evidence="1">
    <location>
        <begin position="204"/>
        <end position="223"/>
    </location>
</feature>
<feature type="compositionally biased region" description="Basic and acidic residues" evidence="1">
    <location>
        <begin position="191"/>
        <end position="200"/>
    </location>
</feature>
<proteinExistence type="predicted"/>
<dbReference type="PANTHER" id="PTHR43628:SF11">
    <property type="entry name" value="PROTEIN DSF2"/>
    <property type="match status" value="1"/>
</dbReference>
<feature type="region of interest" description="Disordered" evidence="1">
    <location>
        <begin position="133"/>
        <end position="168"/>
    </location>
</feature>
<name>A0A1W5D3X8_9LECA</name>
<reference evidence="3" key="1">
    <citation type="submission" date="2017-03" db="EMBL/GenBank/DDBJ databases">
        <authorList>
            <person name="Sharma R."/>
            <person name="Thines M."/>
        </authorList>
    </citation>
    <scope>NUCLEOTIDE SEQUENCE [LARGE SCALE GENOMIC DNA]</scope>
</reference>
<evidence type="ECO:0000256" key="1">
    <source>
        <dbReference type="SAM" id="MobiDB-lite"/>
    </source>
</evidence>
<accession>A0A1W5D3X8</accession>
<feature type="region of interest" description="Disordered" evidence="1">
    <location>
        <begin position="181"/>
        <end position="360"/>
    </location>
</feature>
<feature type="compositionally biased region" description="Polar residues" evidence="1">
    <location>
        <begin position="233"/>
        <end position="244"/>
    </location>
</feature>
<organism evidence="2 3">
    <name type="scientific">Lasallia pustulata</name>
    <dbReference type="NCBI Taxonomy" id="136370"/>
    <lineage>
        <taxon>Eukaryota</taxon>
        <taxon>Fungi</taxon>
        <taxon>Dikarya</taxon>
        <taxon>Ascomycota</taxon>
        <taxon>Pezizomycotina</taxon>
        <taxon>Lecanoromycetes</taxon>
        <taxon>OSLEUM clade</taxon>
        <taxon>Umbilicariomycetidae</taxon>
        <taxon>Umbilicariales</taxon>
        <taxon>Umbilicariaceae</taxon>
        <taxon>Lasallia</taxon>
    </lineage>
</organism>
<feature type="compositionally biased region" description="Basic and acidic residues" evidence="1">
    <location>
        <begin position="1"/>
        <end position="14"/>
    </location>
</feature>